<keyword evidence="2 4" id="KW-0238">DNA-binding</keyword>
<evidence type="ECO:0000313" key="7">
    <source>
        <dbReference type="Proteomes" id="UP000199705"/>
    </source>
</evidence>
<evidence type="ECO:0000256" key="3">
    <source>
        <dbReference type="ARBA" id="ARBA00023163"/>
    </source>
</evidence>
<dbReference type="Pfam" id="PF00440">
    <property type="entry name" value="TetR_N"/>
    <property type="match status" value="1"/>
</dbReference>
<name>A0A1G8NH55_9SPHI</name>
<sequence length="196" mass="21659">MGKAERTRQFIIETAAPIFNEKGIAGTTIDDILAATKMAKGGLYGHFESKDEIASVMVNYLLDKLSDKVNTVMAKEKTAIKKIHAFIDIYKDPIDSYIEGGCPILNFGVEADDNNPVLKQRLKAMIEAGQKDFVEIINKGVADGEISPEINAADYALKMFALLEGGMLVSRVTGSSRYMNSLVRMLKTELKEYELK</sequence>
<evidence type="ECO:0000256" key="4">
    <source>
        <dbReference type="PROSITE-ProRule" id="PRU00335"/>
    </source>
</evidence>
<evidence type="ECO:0000256" key="2">
    <source>
        <dbReference type="ARBA" id="ARBA00023125"/>
    </source>
</evidence>
<keyword evidence="3" id="KW-0804">Transcription</keyword>
<dbReference type="Proteomes" id="UP000199705">
    <property type="component" value="Unassembled WGS sequence"/>
</dbReference>
<dbReference type="PRINTS" id="PR00455">
    <property type="entry name" value="HTHTETR"/>
</dbReference>
<dbReference type="EMBL" id="FNCG01000033">
    <property type="protein sequence ID" value="SDI79611.1"/>
    <property type="molecule type" value="Genomic_DNA"/>
</dbReference>
<evidence type="ECO:0000256" key="1">
    <source>
        <dbReference type="ARBA" id="ARBA00023015"/>
    </source>
</evidence>
<keyword evidence="7" id="KW-1185">Reference proteome</keyword>
<dbReference type="STRING" id="551996.SAMN05192573_13325"/>
<feature type="domain" description="HTH tetR-type" evidence="5">
    <location>
        <begin position="5"/>
        <end position="65"/>
    </location>
</feature>
<dbReference type="AlphaFoldDB" id="A0A1G8NH55"/>
<dbReference type="Gene3D" id="1.10.357.10">
    <property type="entry name" value="Tetracycline Repressor, domain 2"/>
    <property type="match status" value="1"/>
</dbReference>
<proteinExistence type="predicted"/>
<dbReference type="InterPro" id="IPR011075">
    <property type="entry name" value="TetR_C"/>
</dbReference>
<dbReference type="Pfam" id="PF16925">
    <property type="entry name" value="TetR_C_13"/>
    <property type="match status" value="1"/>
</dbReference>
<keyword evidence="1" id="KW-0805">Transcription regulation</keyword>
<dbReference type="GO" id="GO:0003677">
    <property type="term" value="F:DNA binding"/>
    <property type="evidence" value="ECO:0007669"/>
    <property type="project" value="UniProtKB-UniRule"/>
</dbReference>
<dbReference type="SUPFAM" id="SSF46689">
    <property type="entry name" value="Homeodomain-like"/>
    <property type="match status" value="1"/>
</dbReference>
<evidence type="ECO:0000259" key="5">
    <source>
        <dbReference type="PROSITE" id="PS50977"/>
    </source>
</evidence>
<accession>A0A1G8NH55</accession>
<protein>
    <submittedName>
        <fullName evidence="6">DNA-binding transcriptional regulator, AcrR family</fullName>
    </submittedName>
</protein>
<gene>
    <name evidence="6" type="ORF">SAMN05192573_13325</name>
</gene>
<dbReference type="SUPFAM" id="SSF48498">
    <property type="entry name" value="Tetracyclin repressor-like, C-terminal domain"/>
    <property type="match status" value="1"/>
</dbReference>
<dbReference type="InterPro" id="IPR001647">
    <property type="entry name" value="HTH_TetR"/>
</dbReference>
<dbReference type="PROSITE" id="PS50977">
    <property type="entry name" value="HTH_TETR_2"/>
    <property type="match status" value="1"/>
</dbReference>
<dbReference type="InterPro" id="IPR036271">
    <property type="entry name" value="Tet_transcr_reg_TetR-rel_C_sf"/>
</dbReference>
<dbReference type="InterPro" id="IPR009057">
    <property type="entry name" value="Homeodomain-like_sf"/>
</dbReference>
<dbReference type="PANTHER" id="PTHR47506">
    <property type="entry name" value="TRANSCRIPTIONAL REGULATORY PROTEIN"/>
    <property type="match status" value="1"/>
</dbReference>
<dbReference type="RefSeq" id="WP_091176408.1">
    <property type="nucleotide sequence ID" value="NZ_FNCG01000033.1"/>
</dbReference>
<evidence type="ECO:0000313" key="6">
    <source>
        <dbReference type="EMBL" id="SDI79611.1"/>
    </source>
</evidence>
<reference evidence="7" key="1">
    <citation type="submission" date="2016-10" db="EMBL/GenBank/DDBJ databases">
        <authorList>
            <person name="Varghese N."/>
            <person name="Submissions S."/>
        </authorList>
    </citation>
    <scope>NUCLEOTIDE SEQUENCE [LARGE SCALE GENOMIC DNA]</scope>
    <source>
        <strain evidence="7">Gh-67</strain>
    </source>
</reference>
<feature type="DNA-binding region" description="H-T-H motif" evidence="4">
    <location>
        <begin position="28"/>
        <end position="47"/>
    </location>
</feature>
<organism evidence="6 7">
    <name type="scientific">Mucilaginibacter gossypii</name>
    <dbReference type="NCBI Taxonomy" id="551996"/>
    <lineage>
        <taxon>Bacteria</taxon>
        <taxon>Pseudomonadati</taxon>
        <taxon>Bacteroidota</taxon>
        <taxon>Sphingobacteriia</taxon>
        <taxon>Sphingobacteriales</taxon>
        <taxon>Sphingobacteriaceae</taxon>
        <taxon>Mucilaginibacter</taxon>
    </lineage>
</organism>
<dbReference type="PANTHER" id="PTHR47506:SF3">
    <property type="entry name" value="HTH-TYPE TRANSCRIPTIONAL REGULATOR LMRA"/>
    <property type="match status" value="1"/>
</dbReference>